<name>A0A1B0EW77_LUTLO</name>
<dbReference type="EMBL" id="GITU01005596">
    <property type="protein sequence ID" value="MBC1174299.1"/>
    <property type="molecule type" value="Transcribed_RNA"/>
</dbReference>
<organism evidence="18 19">
    <name type="scientific">Lutzomyia longipalpis</name>
    <name type="common">Sand fly</name>
    <dbReference type="NCBI Taxonomy" id="7200"/>
    <lineage>
        <taxon>Eukaryota</taxon>
        <taxon>Metazoa</taxon>
        <taxon>Ecdysozoa</taxon>
        <taxon>Arthropoda</taxon>
        <taxon>Hexapoda</taxon>
        <taxon>Insecta</taxon>
        <taxon>Pterygota</taxon>
        <taxon>Neoptera</taxon>
        <taxon>Endopterygota</taxon>
        <taxon>Diptera</taxon>
        <taxon>Nematocera</taxon>
        <taxon>Psychodoidea</taxon>
        <taxon>Psychodidae</taxon>
        <taxon>Lutzomyia</taxon>
        <taxon>Lutzomyia</taxon>
    </lineage>
</organism>
<dbReference type="InterPro" id="IPR043502">
    <property type="entry name" value="DNA/RNA_pol_sf"/>
</dbReference>
<dbReference type="GO" id="GO:0005760">
    <property type="term" value="C:gamma DNA polymerase complex"/>
    <property type="evidence" value="ECO:0007669"/>
    <property type="project" value="InterPro"/>
</dbReference>
<dbReference type="InterPro" id="IPR019760">
    <property type="entry name" value="DNA-dir_DNA_pol_A_CS"/>
</dbReference>
<dbReference type="GO" id="GO:0003887">
    <property type="term" value="F:DNA-directed DNA polymerase activity"/>
    <property type="evidence" value="ECO:0007669"/>
    <property type="project" value="UniProtKB-KW"/>
</dbReference>
<dbReference type="Gene3D" id="1.10.150.20">
    <property type="entry name" value="5' to 3' exonuclease, C-terminal subdomain"/>
    <property type="match status" value="1"/>
</dbReference>
<keyword evidence="12" id="KW-0496">Mitochondrion</keyword>
<evidence type="ECO:0000256" key="10">
    <source>
        <dbReference type="ARBA" id="ARBA00022932"/>
    </source>
</evidence>
<evidence type="ECO:0000256" key="14">
    <source>
        <dbReference type="ARBA" id="ARBA00031966"/>
    </source>
</evidence>
<evidence type="ECO:0000256" key="15">
    <source>
        <dbReference type="SAM" id="MobiDB-lite"/>
    </source>
</evidence>
<dbReference type="GO" id="GO:0008408">
    <property type="term" value="F:3'-5' exonuclease activity"/>
    <property type="evidence" value="ECO:0007669"/>
    <property type="project" value="TreeGrafter"/>
</dbReference>
<evidence type="ECO:0000256" key="2">
    <source>
        <dbReference type="ARBA" id="ARBA00004436"/>
    </source>
</evidence>
<sequence length="1126" mass="127686">MKRFCRKYSSFKTEVLPGTKKKIYKKNVEKTVPAKEVKQQSEFRQNPVKIQMLSRSLYNQVFRNTPGEKPPDDLMVNKWISELHKFGIDLDSTEKLPDVALKLPKFRGKDLEEHFEVIAREQSQPYRDLIESLLGNVPTMPKSWSTAPGWTAYDPETGSHRSVPFPAEEALVFDVEVCMKAGSSPTLACAVGRKCWYSWTSRALCEGSSGHVDGTKYEVEDLIPLESNTGEGFFASPEAFRTPRITVGHNVSFDRARVKEQYWIEQTGMRFLDTMSLHVCVSGVTSYQRAMLKSSKELSDEDSIWSNQSSLNSLSEVYKLYCDGGELKKDERELFMEGSMEDIRSNFQDLMTYCARDVVATHNVLSKLFPMFSERFPHPATLAGMLELGSAYLPINSNWNRYISEANLTYEDLDIEAKHLLARRADQACKLMHNKAYQKDLWMWDQDWSTQELKMKKKPSQSTPKSKEEEQGDEMTEEEIKLREKFSNLYAMKDYLPARRPLLPGYPEWYRKLCDKPTVEDWSPGAKNIGTGMQVAPKLLSLCWEGFPLHFIRGKGWGFLVPHKKERDDSESGDIPLEELVQMCPVIESISEASPRESNDAMNVLWKDVESSISRKDFYRKKRKDKTEGVYTGTGVWCNQDIENCCWFFKLPHKDGVSHRVGNPLAKDFINKFSENVLSGDGATARRVIEIAKMLSYWRNNRDRISGQIVVWLPQDQLPEHLRSSGGDFGAIVPQVVVCGTLTRRAMEPTWMTASNAQPDRVGSELRAMVQAPPGYRIVGADVDSQELWIASVLGDAGVGTHGVSPLGWMTLNGTKATGSDMHSVTAKAVGISRDHAKVINYARIYGAGQNFAERLLKQFNPTISDGEARSKAQKMFQLTKGKKNYYLREEFHENFPENPRRGFSMYEAMKMVAATRTPISEMFHRARWEGGSESAMFNRLEEIAGTAEPVTPFLRGRLSRALEPAAGGTDDRFLPTRVNWVVQSGAVDFLHLMLVSMRWLMGHQVRFCLSFHDEIRYLVPQENAYRAALAMHVTNLLTRAFCVRRIGLTDLPQSIAFFASVEVDSVLRKEASQDCKTPSNPHGLSGGYGIPPGESLDIHQAITKAQGNDLSAWEWHRETPKFSKK</sequence>
<accession>A0A1B0EW77</accession>
<dbReference type="GO" id="GO:0042645">
    <property type="term" value="C:mitochondrial nucleoid"/>
    <property type="evidence" value="ECO:0007669"/>
    <property type="project" value="UniProtKB-SubCell"/>
</dbReference>
<keyword evidence="19" id="KW-1185">Reference proteome</keyword>
<evidence type="ECO:0000256" key="1">
    <source>
        <dbReference type="ARBA" id="ARBA00001946"/>
    </source>
</evidence>
<dbReference type="InterPro" id="IPR012337">
    <property type="entry name" value="RNaseH-like_sf"/>
</dbReference>
<dbReference type="GO" id="GO:0003677">
    <property type="term" value="F:DNA binding"/>
    <property type="evidence" value="ECO:0007669"/>
    <property type="project" value="UniProtKB-KW"/>
</dbReference>
<comment type="subcellular location">
    <subcellularLocation>
        <location evidence="2">Mitochondrion matrix</location>
        <location evidence="2">Mitochondrion nucleoid</location>
    </subcellularLocation>
</comment>
<evidence type="ECO:0000259" key="16">
    <source>
        <dbReference type="SMART" id="SM00482"/>
    </source>
</evidence>
<keyword evidence="7" id="KW-0548">Nucleotidyltransferase</keyword>
<dbReference type="EC" id="2.7.7.7" evidence="4"/>
<evidence type="ECO:0000313" key="17">
    <source>
        <dbReference type="EMBL" id="MBC1174299.1"/>
    </source>
</evidence>
<evidence type="ECO:0000256" key="5">
    <source>
        <dbReference type="ARBA" id="ARBA00015350"/>
    </source>
</evidence>
<evidence type="ECO:0000256" key="12">
    <source>
        <dbReference type="ARBA" id="ARBA00023128"/>
    </source>
</evidence>
<dbReference type="VEuPathDB" id="VectorBase:LLOJ001564"/>
<evidence type="ECO:0000256" key="3">
    <source>
        <dbReference type="ARBA" id="ARBA00007705"/>
    </source>
</evidence>
<evidence type="ECO:0000313" key="19">
    <source>
        <dbReference type="Proteomes" id="UP000092461"/>
    </source>
</evidence>
<evidence type="ECO:0000256" key="7">
    <source>
        <dbReference type="ARBA" id="ARBA00022695"/>
    </source>
</evidence>
<evidence type="ECO:0000256" key="9">
    <source>
        <dbReference type="ARBA" id="ARBA00022842"/>
    </source>
</evidence>
<keyword evidence="11" id="KW-0238">DNA-binding</keyword>
<dbReference type="Pfam" id="PF18136">
    <property type="entry name" value="DNApol_Exo"/>
    <property type="match status" value="1"/>
</dbReference>
<dbReference type="PRINTS" id="PR00867">
    <property type="entry name" value="DNAPOLG"/>
</dbReference>
<dbReference type="InterPro" id="IPR002297">
    <property type="entry name" value="DNA-dir_DNA_pol_A_mt"/>
</dbReference>
<protein>
    <recommendedName>
        <fullName evidence="5">DNA polymerase subunit gamma-1</fullName>
        <ecNumber evidence="4">2.7.7.7</ecNumber>
    </recommendedName>
    <alternativeName>
        <fullName evidence="14">Mitochondrial DNA polymerase catalytic subunit</fullName>
    </alternativeName>
</protein>
<dbReference type="SUPFAM" id="SSF53098">
    <property type="entry name" value="Ribonuclease H-like"/>
    <property type="match status" value="1"/>
</dbReference>
<evidence type="ECO:0000256" key="4">
    <source>
        <dbReference type="ARBA" id="ARBA00012417"/>
    </source>
</evidence>
<dbReference type="FunFam" id="1.10.150.20:FF:000024">
    <property type="entry name" value="DNA polymerase gamma, catalytic subunit"/>
    <property type="match status" value="1"/>
</dbReference>
<dbReference type="PANTHER" id="PTHR10267:SF0">
    <property type="entry name" value="DNA POLYMERASE SUBUNIT GAMMA-1"/>
    <property type="match status" value="1"/>
</dbReference>
<reference evidence="19" key="1">
    <citation type="submission" date="2012-05" db="EMBL/GenBank/DDBJ databases">
        <title>Whole Genome Assembly of Lutzomyia longipalpis.</title>
        <authorList>
            <person name="Richards S."/>
            <person name="Qu C."/>
            <person name="Dillon R."/>
            <person name="Worley K."/>
            <person name="Scherer S."/>
            <person name="Batterton M."/>
            <person name="Taylor A."/>
            <person name="Hawes A."/>
            <person name="Hernandez B."/>
            <person name="Kovar C."/>
            <person name="Mandapat C."/>
            <person name="Pham C."/>
            <person name="Qu C."/>
            <person name="Jing C."/>
            <person name="Bess C."/>
            <person name="Bandaranaike D."/>
            <person name="Ngo D."/>
            <person name="Ongeri F."/>
            <person name="Arias F."/>
            <person name="Lara F."/>
            <person name="Weissenberger G."/>
            <person name="Kamau G."/>
            <person name="Han H."/>
            <person name="Shen H."/>
            <person name="Dinh H."/>
            <person name="Khalil I."/>
            <person name="Jones J."/>
            <person name="Shafer J."/>
            <person name="Jayaseelan J."/>
            <person name="Quiroz J."/>
            <person name="Blankenburg K."/>
            <person name="Nguyen L."/>
            <person name="Jackson L."/>
            <person name="Francisco L."/>
            <person name="Tang L.-Y."/>
            <person name="Pu L.-L."/>
            <person name="Perales L."/>
            <person name="Lorensuhewa L."/>
            <person name="Munidasa M."/>
            <person name="Coyle M."/>
            <person name="Taylor M."/>
            <person name="Puazo M."/>
            <person name="Firestine M."/>
            <person name="Scheel M."/>
            <person name="Javaid M."/>
            <person name="Wang M."/>
            <person name="Li M."/>
            <person name="Tabassum N."/>
            <person name="Saada N."/>
            <person name="Osuji N."/>
            <person name="Aqrawi P."/>
            <person name="Fu Q."/>
            <person name="Thornton R."/>
            <person name="Raj R."/>
            <person name="Goodspeed R."/>
            <person name="Mata R."/>
            <person name="Najjar R."/>
            <person name="Gubbala S."/>
            <person name="Lee S."/>
            <person name="Denson S."/>
            <person name="Patil S."/>
            <person name="Macmil S."/>
            <person name="Qi S."/>
            <person name="Matskevitch T."/>
            <person name="Palculict T."/>
            <person name="Mathew T."/>
            <person name="Vee V."/>
            <person name="Velamala V."/>
            <person name="Korchina V."/>
            <person name="Cai W."/>
            <person name="Liu W."/>
            <person name="Dai W."/>
            <person name="Zou X."/>
            <person name="Zhu Y."/>
            <person name="Zhang Y."/>
            <person name="Wu Y.-Q."/>
            <person name="Xin Y."/>
            <person name="Nazarath L."/>
            <person name="Kovar C."/>
            <person name="Han Y."/>
            <person name="Muzny D."/>
            <person name="Gibbs R."/>
        </authorList>
    </citation>
    <scope>NUCLEOTIDE SEQUENCE [LARGE SCALE GENOMIC DNA]</scope>
    <source>
        <strain evidence="19">Jacobina</strain>
    </source>
</reference>
<evidence type="ECO:0000256" key="6">
    <source>
        <dbReference type="ARBA" id="ARBA00022679"/>
    </source>
</evidence>
<dbReference type="Gene3D" id="3.30.70.370">
    <property type="match status" value="1"/>
</dbReference>
<reference evidence="18" key="3">
    <citation type="submission" date="2020-05" db="UniProtKB">
        <authorList>
            <consortium name="EnsemblMetazoa"/>
        </authorList>
    </citation>
    <scope>IDENTIFICATION</scope>
    <source>
        <strain evidence="18">Jacobina</strain>
    </source>
</reference>
<keyword evidence="6" id="KW-0808">Transferase</keyword>
<dbReference type="EMBL" id="AJWK01005375">
    <property type="status" value="NOT_ANNOTATED_CDS"/>
    <property type="molecule type" value="Genomic_DNA"/>
</dbReference>
<evidence type="ECO:0000313" key="18">
    <source>
        <dbReference type="EnsemblMetazoa" id="LLOJ001564-PA"/>
    </source>
</evidence>
<proteinExistence type="inferred from homology"/>
<evidence type="ECO:0000256" key="8">
    <source>
        <dbReference type="ARBA" id="ARBA00022705"/>
    </source>
</evidence>
<dbReference type="InterPro" id="IPR041336">
    <property type="entry name" value="DNApol_Exo"/>
</dbReference>
<dbReference type="VEuPathDB" id="VectorBase:LLONM1_002010"/>
<dbReference type="Pfam" id="PF00476">
    <property type="entry name" value="DNA_pol_A"/>
    <property type="match status" value="1"/>
</dbReference>
<feature type="region of interest" description="Disordered" evidence="15">
    <location>
        <begin position="453"/>
        <end position="478"/>
    </location>
</feature>
<reference evidence="17" key="2">
    <citation type="journal article" date="2020" name="BMC">
        <title>Leishmania infection induces a limited differential gene expression in the sand fly midgut.</title>
        <authorList>
            <person name="Coutinho-Abreu I.V."/>
            <person name="Serafim T.D."/>
            <person name="Meneses C."/>
            <person name="Kamhawi S."/>
            <person name="Oliveira F."/>
            <person name="Valenzuela J.G."/>
        </authorList>
    </citation>
    <scope>NUCLEOTIDE SEQUENCE</scope>
    <source>
        <strain evidence="17">Jacobina</strain>
        <tissue evidence="17">Midgut</tissue>
    </source>
</reference>
<keyword evidence="13" id="KW-1135">Mitochondrion nucleoid</keyword>
<dbReference type="AlphaFoldDB" id="A0A1B0EW77"/>
<dbReference type="InterPro" id="IPR001098">
    <property type="entry name" value="DNA-dir_DNA_pol_A_palm_dom"/>
</dbReference>
<keyword evidence="10" id="KW-0239">DNA-directed DNA polymerase</keyword>
<dbReference type="PANTHER" id="PTHR10267">
    <property type="entry name" value="DNA POLYMERASE SUBUNIT GAMMA-1"/>
    <property type="match status" value="1"/>
</dbReference>
<dbReference type="GO" id="GO:0006264">
    <property type="term" value="P:mitochondrial DNA replication"/>
    <property type="evidence" value="ECO:0007669"/>
    <property type="project" value="TreeGrafter"/>
</dbReference>
<comment type="cofactor">
    <cofactor evidence="1">
        <name>Mg(2+)</name>
        <dbReference type="ChEBI" id="CHEBI:18420"/>
    </cofactor>
</comment>
<dbReference type="EnsemblMetazoa" id="LLOJ001564-RA">
    <property type="protein sequence ID" value="LLOJ001564-PA"/>
    <property type="gene ID" value="LLOJ001564"/>
</dbReference>
<dbReference type="Proteomes" id="UP000092461">
    <property type="component" value="Unassembled WGS sequence"/>
</dbReference>
<feature type="domain" description="DNA-directed DNA polymerase family A palm" evidence="16">
    <location>
        <begin position="763"/>
        <end position="1024"/>
    </location>
</feature>
<dbReference type="FunFam" id="3.30.420.390:FF:000001">
    <property type="entry name" value="DNA polymerase gamma, catalytic subunit"/>
    <property type="match status" value="1"/>
</dbReference>
<keyword evidence="9" id="KW-0460">Magnesium</keyword>
<dbReference type="SMART" id="SM00482">
    <property type="entry name" value="POLAc"/>
    <property type="match status" value="1"/>
</dbReference>
<comment type="similarity">
    <text evidence="3">Belongs to the DNA polymerase type-A family.</text>
</comment>
<dbReference type="SUPFAM" id="SSF56672">
    <property type="entry name" value="DNA/RNA polymerases"/>
    <property type="match status" value="1"/>
</dbReference>
<dbReference type="PROSITE" id="PS00447">
    <property type="entry name" value="DNA_POLYMERASE_A"/>
    <property type="match status" value="1"/>
</dbReference>
<evidence type="ECO:0000256" key="11">
    <source>
        <dbReference type="ARBA" id="ARBA00023125"/>
    </source>
</evidence>
<dbReference type="Gene3D" id="3.30.420.390">
    <property type="match status" value="1"/>
</dbReference>
<evidence type="ECO:0000256" key="13">
    <source>
        <dbReference type="ARBA" id="ARBA00023271"/>
    </source>
</evidence>
<keyword evidence="8" id="KW-0235">DNA replication</keyword>